<dbReference type="PANTHER" id="PTHR23514">
    <property type="entry name" value="BYPASS OF STOP CODON PROTEIN 6"/>
    <property type="match status" value="1"/>
</dbReference>
<evidence type="ECO:0000256" key="2">
    <source>
        <dbReference type="ARBA" id="ARBA00022692"/>
    </source>
</evidence>
<evidence type="ECO:0000256" key="1">
    <source>
        <dbReference type="ARBA" id="ARBA00004141"/>
    </source>
</evidence>
<feature type="domain" description="Major facilitator superfamily (MFS) profile" evidence="6">
    <location>
        <begin position="201"/>
        <end position="379"/>
    </location>
</feature>
<dbReference type="GO" id="GO:0022857">
    <property type="term" value="F:transmembrane transporter activity"/>
    <property type="evidence" value="ECO:0007669"/>
    <property type="project" value="InterPro"/>
</dbReference>
<evidence type="ECO:0000313" key="7">
    <source>
        <dbReference type="EMBL" id="SMX31503.1"/>
    </source>
</evidence>
<keyword evidence="8" id="KW-1185">Reference proteome</keyword>
<keyword evidence="2 5" id="KW-0812">Transmembrane</keyword>
<feature type="transmembrane region" description="Helical" evidence="5">
    <location>
        <begin position="12"/>
        <end position="31"/>
    </location>
</feature>
<dbReference type="EMBL" id="FXYE01000001">
    <property type="protein sequence ID" value="SMX31503.1"/>
    <property type="molecule type" value="Genomic_DNA"/>
</dbReference>
<dbReference type="RefSeq" id="WP_235823701.1">
    <property type="nucleotide sequence ID" value="NZ_FXYE01000001.1"/>
</dbReference>
<protein>
    <submittedName>
        <fullName evidence="7">Inner membrane protein YbjJ</fullName>
    </submittedName>
</protein>
<organism evidence="7 8">
    <name type="scientific">Actibacterium lipolyticum</name>
    <dbReference type="NCBI Taxonomy" id="1524263"/>
    <lineage>
        <taxon>Bacteria</taxon>
        <taxon>Pseudomonadati</taxon>
        <taxon>Pseudomonadota</taxon>
        <taxon>Alphaproteobacteria</taxon>
        <taxon>Rhodobacterales</taxon>
        <taxon>Roseobacteraceae</taxon>
        <taxon>Actibacterium</taxon>
    </lineage>
</organism>
<comment type="subcellular location">
    <subcellularLocation>
        <location evidence="1">Membrane</location>
        <topology evidence="1">Multi-pass membrane protein</topology>
    </subcellularLocation>
</comment>
<sequence>MVIHKTPWRAVAAMFALNGALFGMWASRIPAVKLQHALSEGSLGLLLLLMAAGAIVAFPFAGRAADRLGSASITRRVAFANLIALVLIGLAPTVWALAVALFLFGATHGGVDVAMNAWAAEVERRAERPMMSSFHAMFSLGAGVGAGTGFLAASYGVSILSHFALCGVVITAVTMWLAGIDWVSETSVSKGAPVFALPKGALFFVGLVAFCSTIGEGGIADWSAVYLQSVTGVTQAKAALGYVVFSVAMVAMRLAGDRVVQTFGPLKTARLAGVAATVGVMIAVGFGTYATALIGFVLMGLGYALIVPLAFSRAANDPMVPQGVAIASVATLGYGGILLGPPVIGFVAEATSIRVAFGILAVLALLIVGLSGALRQRQV</sequence>
<feature type="transmembrane region" description="Helical" evidence="5">
    <location>
        <begin position="239"/>
        <end position="256"/>
    </location>
</feature>
<evidence type="ECO:0000313" key="8">
    <source>
        <dbReference type="Proteomes" id="UP000202922"/>
    </source>
</evidence>
<keyword evidence="3 5" id="KW-1133">Transmembrane helix</keyword>
<feature type="transmembrane region" description="Helical" evidence="5">
    <location>
        <begin position="292"/>
        <end position="311"/>
    </location>
</feature>
<feature type="transmembrane region" description="Helical" evidence="5">
    <location>
        <begin position="43"/>
        <end position="62"/>
    </location>
</feature>
<reference evidence="8" key="1">
    <citation type="submission" date="2017-05" db="EMBL/GenBank/DDBJ databases">
        <authorList>
            <person name="Rodrigo-Torres L."/>
            <person name="Arahal R. D."/>
            <person name="Lucena T."/>
        </authorList>
    </citation>
    <scope>NUCLEOTIDE SEQUENCE [LARGE SCALE GENOMIC DNA]</scope>
    <source>
        <strain evidence="8">CECT 8621</strain>
    </source>
</reference>
<feature type="transmembrane region" description="Helical" evidence="5">
    <location>
        <begin position="134"/>
        <end position="153"/>
    </location>
</feature>
<feature type="transmembrane region" description="Helical" evidence="5">
    <location>
        <begin position="353"/>
        <end position="374"/>
    </location>
</feature>
<feature type="transmembrane region" description="Helical" evidence="5">
    <location>
        <begin position="201"/>
        <end position="219"/>
    </location>
</feature>
<proteinExistence type="predicted"/>
<dbReference type="InterPro" id="IPR011701">
    <property type="entry name" value="MFS"/>
</dbReference>
<feature type="transmembrane region" description="Helical" evidence="5">
    <location>
        <begin position="159"/>
        <end position="180"/>
    </location>
</feature>
<gene>
    <name evidence="7" type="primary">ybjJ</name>
    <name evidence="7" type="ORF">COL8621_00480</name>
</gene>
<dbReference type="CDD" id="cd17393">
    <property type="entry name" value="MFS_MosC_like"/>
    <property type="match status" value="1"/>
</dbReference>
<keyword evidence="4 5" id="KW-0472">Membrane</keyword>
<feature type="transmembrane region" description="Helical" evidence="5">
    <location>
        <begin position="323"/>
        <end position="347"/>
    </location>
</feature>
<evidence type="ECO:0000256" key="3">
    <source>
        <dbReference type="ARBA" id="ARBA00022989"/>
    </source>
</evidence>
<dbReference type="InterPro" id="IPR036259">
    <property type="entry name" value="MFS_trans_sf"/>
</dbReference>
<evidence type="ECO:0000256" key="5">
    <source>
        <dbReference type="SAM" id="Phobius"/>
    </source>
</evidence>
<dbReference type="Proteomes" id="UP000202922">
    <property type="component" value="Unassembled WGS sequence"/>
</dbReference>
<dbReference type="Pfam" id="PF07690">
    <property type="entry name" value="MFS_1"/>
    <property type="match status" value="1"/>
</dbReference>
<name>A0A238JM55_9RHOB</name>
<evidence type="ECO:0000259" key="6">
    <source>
        <dbReference type="PROSITE" id="PS50850"/>
    </source>
</evidence>
<dbReference type="InterPro" id="IPR051788">
    <property type="entry name" value="MFS_Transporter"/>
</dbReference>
<dbReference type="PANTHER" id="PTHR23514:SF13">
    <property type="entry name" value="INNER MEMBRANE PROTEIN YBJJ"/>
    <property type="match status" value="1"/>
</dbReference>
<dbReference type="SUPFAM" id="SSF103473">
    <property type="entry name" value="MFS general substrate transporter"/>
    <property type="match status" value="1"/>
</dbReference>
<dbReference type="GO" id="GO:0016020">
    <property type="term" value="C:membrane"/>
    <property type="evidence" value="ECO:0007669"/>
    <property type="project" value="UniProtKB-SubCell"/>
</dbReference>
<evidence type="ECO:0000256" key="4">
    <source>
        <dbReference type="ARBA" id="ARBA00023136"/>
    </source>
</evidence>
<accession>A0A238JM55</accession>
<feature type="transmembrane region" description="Helical" evidence="5">
    <location>
        <begin position="268"/>
        <end position="286"/>
    </location>
</feature>
<feature type="transmembrane region" description="Helical" evidence="5">
    <location>
        <begin position="82"/>
        <end position="106"/>
    </location>
</feature>
<dbReference type="InterPro" id="IPR020846">
    <property type="entry name" value="MFS_dom"/>
</dbReference>
<dbReference type="PROSITE" id="PS50850">
    <property type="entry name" value="MFS"/>
    <property type="match status" value="1"/>
</dbReference>
<dbReference type="Gene3D" id="1.20.1250.20">
    <property type="entry name" value="MFS general substrate transporter like domains"/>
    <property type="match status" value="2"/>
</dbReference>
<dbReference type="AlphaFoldDB" id="A0A238JM55"/>